<evidence type="ECO:0008006" key="3">
    <source>
        <dbReference type="Google" id="ProtNLM"/>
    </source>
</evidence>
<evidence type="ECO:0000313" key="2">
    <source>
        <dbReference type="Proteomes" id="UP000231919"/>
    </source>
</evidence>
<proteinExistence type="predicted"/>
<dbReference type="EMBL" id="NPDP01000043">
    <property type="protein sequence ID" value="PJZ28278.1"/>
    <property type="molecule type" value="Genomic_DNA"/>
</dbReference>
<reference evidence="1 2" key="1">
    <citation type="submission" date="2017-07" db="EMBL/GenBank/DDBJ databases">
        <title>Leptospira spp. isolated from tropical soils.</title>
        <authorList>
            <person name="Thibeaux R."/>
            <person name="Iraola G."/>
            <person name="Ferres I."/>
            <person name="Bierque E."/>
            <person name="Girault D."/>
            <person name="Soupe-Gilbert M.-E."/>
            <person name="Picardeau M."/>
            <person name="Goarant C."/>
        </authorList>
    </citation>
    <scope>NUCLEOTIDE SEQUENCE [LARGE SCALE GENOMIC DNA]</scope>
    <source>
        <strain evidence="1 2">JW2-C-B1</strain>
    </source>
</reference>
<comment type="caution">
    <text evidence="1">The sequence shown here is derived from an EMBL/GenBank/DDBJ whole genome shotgun (WGS) entry which is preliminary data.</text>
</comment>
<sequence>MLNILLRYPKKIMKIFCYFKRTKVAILFLFFLSASLQTQTVSPKENLKPILEKIRENSRNSIYTYKGIDYKRDLTITETDPQTGKEISVSKVSTRRVEYYYERPVVVVLSYVKNGVNLPPKDFEPEKSSPTYPIFDNQSDDHYLFNIDGPIVFQNRPCYVVEISPLQLSPRHFKGKIYYEKNSLHPFYIEGSTSKWKFGVKDMYFKIFMSVTKENVAIVKSGDIFVKTYIPFLSPEKDTRIHIETIDAVPIRK</sequence>
<protein>
    <recommendedName>
        <fullName evidence="3">Outer membrane lipoprotein-sorting protein</fullName>
    </recommendedName>
</protein>
<organism evidence="1 2">
    <name type="scientific">Leptospira kmetyi</name>
    <dbReference type="NCBI Taxonomy" id="408139"/>
    <lineage>
        <taxon>Bacteria</taxon>
        <taxon>Pseudomonadati</taxon>
        <taxon>Spirochaetota</taxon>
        <taxon>Spirochaetia</taxon>
        <taxon>Leptospirales</taxon>
        <taxon>Leptospiraceae</taxon>
        <taxon>Leptospira</taxon>
    </lineage>
</organism>
<name>A0ABX4N4M6_9LEPT</name>
<accession>A0ABX4N4M6</accession>
<gene>
    <name evidence="1" type="ORF">CH378_18735</name>
</gene>
<dbReference type="Proteomes" id="UP000231919">
    <property type="component" value="Unassembled WGS sequence"/>
</dbReference>
<evidence type="ECO:0000313" key="1">
    <source>
        <dbReference type="EMBL" id="PJZ28278.1"/>
    </source>
</evidence>
<keyword evidence="2" id="KW-1185">Reference proteome</keyword>
<dbReference type="RefSeq" id="WP_040913079.1">
    <property type="nucleotide sequence ID" value="NZ_RQEU01000033.1"/>
</dbReference>